<dbReference type="VEuPathDB" id="FungiDB:AMAG_00297"/>
<protein>
    <recommendedName>
        <fullName evidence="9">Prenylcysteine lyase domain-containing protein</fullName>
    </recommendedName>
</protein>
<dbReference type="EMBL" id="GG745328">
    <property type="protein sequence ID" value="KNE54316.1"/>
    <property type="molecule type" value="Genomic_DNA"/>
</dbReference>
<feature type="domain" description="Prenylcysteine lyase" evidence="9">
    <location>
        <begin position="192"/>
        <end position="540"/>
    </location>
</feature>
<organism evidence="10 11">
    <name type="scientific">Allomyces macrogynus (strain ATCC 38327)</name>
    <name type="common">Allomyces javanicus var. macrogynus</name>
    <dbReference type="NCBI Taxonomy" id="578462"/>
    <lineage>
        <taxon>Eukaryota</taxon>
        <taxon>Fungi</taxon>
        <taxon>Fungi incertae sedis</taxon>
        <taxon>Blastocladiomycota</taxon>
        <taxon>Blastocladiomycetes</taxon>
        <taxon>Blastocladiales</taxon>
        <taxon>Blastocladiaceae</taxon>
        <taxon>Allomyces</taxon>
    </lineage>
</organism>
<evidence type="ECO:0000256" key="6">
    <source>
        <dbReference type="ARBA" id="ARBA00023002"/>
    </source>
</evidence>
<dbReference type="SUPFAM" id="SSF51905">
    <property type="entry name" value="FAD/NAD(P)-binding domain"/>
    <property type="match status" value="1"/>
</dbReference>
<evidence type="ECO:0000313" key="10">
    <source>
        <dbReference type="EMBL" id="KNE54316.1"/>
    </source>
</evidence>
<evidence type="ECO:0000256" key="8">
    <source>
        <dbReference type="SAM" id="SignalP"/>
    </source>
</evidence>
<dbReference type="Pfam" id="PF13450">
    <property type="entry name" value="NAD_binding_8"/>
    <property type="match status" value="1"/>
</dbReference>
<comment type="cofactor">
    <cofactor evidence="1">
        <name>FAD</name>
        <dbReference type="ChEBI" id="CHEBI:57692"/>
    </cofactor>
</comment>
<dbReference type="GO" id="GO:0030328">
    <property type="term" value="P:prenylcysteine catabolic process"/>
    <property type="evidence" value="ECO:0007669"/>
    <property type="project" value="InterPro"/>
</dbReference>
<evidence type="ECO:0000256" key="4">
    <source>
        <dbReference type="ARBA" id="ARBA00022729"/>
    </source>
</evidence>
<evidence type="ECO:0000256" key="2">
    <source>
        <dbReference type="ARBA" id="ARBA00009967"/>
    </source>
</evidence>
<keyword evidence="4 8" id="KW-0732">Signal</keyword>
<keyword evidence="5" id="KW-0274">FAD</keyword>
<proteinExistence type="inferred from homology"/>
<feature type="signal peptide" evidence="8">
    <location>
        <begin position="1"/>
        <end position="31"/>
    </location>
</feature>
<dbReference type="GO" id="GO:0001735">
    <property type="term" value="F:prenylcysteine oxidase activity"/>
    <property type="evidence" value="ECO:0007669"/>
    <property type="project" value="InterPro"/>
</dbReference>
<dbReference type="InterPro" id="IPR017046">
    <property type="entry name" value="Prenylcysteine_Oxase1"/>
</dbReference>
<keyword evidence="3" id="KW-0285">Flavoprotein</keyword>
<dbReference type="Proteomes" id="UP000054350">
    <property type="component" value="Unassembled WGS sequence"/>
</dbReference>
<evidence type="ECO:0000256" key="3">
    <source>
        <dbReference type="ARBA" id="ARBA00022630"/>
    </source>
</evidence>
<keyword evidence="6" id="KW-0560">Oxidoreductase</keyword>
<dbReference type="GO" id="GO:0030327">
    <property type="term" value="P:prenylated protein catabolic process"/>
    <property type="evidence" value="ECO:0007669"/>
    <property type="project" value="TreeGrafter"/>
</dbReference>
<reference evidence="10 11" key="1">
    <citation type="submission" date="2009-11" db="EMBL/GenBank/DDBJ databases">
        <title>Annotation of Allomyces macrogynus ATCC 38327.</title>
        <authorList>
            <consortium name="The Broad Institute Genome Sequencing Platform"/>
            <person name="Russ C."/>
            <person name="Cuomo C."/>
            <person name="Burger G."/>
            <person name="Gray M.W."/>
            <person name="Holland P.W.H."/>
            <person name="King N."/>
            <person name="Lang F.B.F."/>
            <person name="Roger A.J."/>
            <person name="Ruiz-Trillo I."/>
            <person name="Young S.K."/>
            <person name="Zeng Q."/>
            <person name="Gargeya S."/>
            <person name="Fitzgerald M."/>
            <person name="Haas B."/>
            <person name="Abouelleil A."/>
            <person name="Alvarado L."/>
            <person name="Arachchi H.M."/>
            <person name="Berlin A."/>
            <person name="Chapman S.B."/>
            <person name="Gearin G."/>
            <person name="Goldberg J."/>
            <person name="Griggs A."/>
            <person name="Gujja S."/>
            <person name="Hansen M."/>
            <person name="Heiman D."/>
            <person name="Howarth C."/>
            <person name="Larimer J."/>
            <person name="Lui A."/>
            <person name="MacDonald P.J.P."/>
            <person name="McCowen C."/>
            <person name="Montmayeur A."/>
            <person name="Murphy C."/>
            <person name="Neiman D."/>
            <person name="Pearson M."/>
            <person name="Priest M."/>
            <person name="Roberts A."/>
            <person name="Saif S."/>
            <person name="Shea T."/>
            <person name="Sisk P."/>
            <person name="Stolte C."/>
            <person name="Sykes S."/>
            <person name="Wortman J."/>
            <person name="Nusbaum C."/>
            <person name="Birren B."/>
        </authorList>
    </citation>
    <scope>NUCLEOTIDE SEQUENCE [LARGE SCALE GENOMIC DNA]</scope>
    <source>
        <strain evidence="10 11">ATCC 38327</strain>
    </source>
</reference>
<dbReference type="Pfam" id="PF07156">
    <property type="entry name" value="Prenylcys_lyase"/>
    <property type="match status" value="1"/>
</dbReference>
<dbReference type="Gene3D" id="3.50.50.60">
    <property type="entry name" value="FAD/NAD(P)-binding domain"/>
    <property type="match status" value="1"/>
</dbReference>
<keyword evidence="11" id="KW-1185">Reference proteome</keyword>
<dbReference type="eggNOG" id="ENOG502QSHJ">
    <property type="taxonomic scope" value="Eukaryota"/>
</dbReference>
<comment type="similarity">
    <text evidence="2">Belongs to the prenylcysteine oxidase family.</text>
</comment>
<dbReference type="InterPro" id="IPR036188">
    <property type="entry name" value="FAD/NAD-bd_sf"/>
</dbReference>
<evidence type="ECO:0000313" key="11">
    <source>
        <dbReference type="Proteomes" id="UP000054350"/>
    </source>
</evidence>
<dbReference type="STRING" id="578462.A0A0L0RW55"/>
<dbReference type="InterPro" id="IPR010795">
    <property type="entry name" value="Prenylcys_lyase"/>
</dbReference>
<dbReference type="OMA" id="INSSRWF"/>
<dbReference type="AlphaFoldDB" id="A0A0L0RW55"/>
<name>A0A0L0RW55_ALLM3</name>
<dbReference type="PANTHER" id="PTHR15944">
    <property type="entry name" value="FARNESYLCYSTEINE LYASE"/>
    <property type="match status" value="1"/>
</dbReference>
<evidence type="ECO:0000256" key="5">
    <source>
        <dbReference type="ARBA" id="ARBA00022827"/>
    </source>
</evidence>
<gene>
    <name evidence="10" type="ORF">AMAG_00297</name>
</gene>
<evidence type="ECO:0000256" key="1">
    <source>
        <dbReference type="ARBA" id="ARBA00001974"/>
    </source>
</evidence>
<sequence>MPTARPAVRGPWPLLAILVVTAVFHVYSINAQLPNPHAVVKNWDVDPAQWRITAAPDAPTASKSRLPKRVAIIGAGPGGSAFAYQYSHLTGLPADAQIDLFEAKNRIGGRVASEELIVPVLGDRTNVSLGTHDWGASIFVKENRNLVQWAAKFNLSSSEQGSSEADMGELLVWDGTTISFAFDPSSVGGKARAAWRYTTSPMATSREANAAAAALGKIYDDDHPAYRSIGDLARQLALSPYLNVTAESYLSTGSRWYFVNDAFRREMVDGVTRANYGHSIDEVHALAALVGFVDGPVYSIDSGNQRIFEALVKNSKANVHLGTRITHVDYDETTSTYSLATSTGAHKTGYDAVVLALPLDVYPLLQLPEGVHIAAQPREYHHIHVTMVVGTLNPDRGFTPTTANVFTLRTTPHIASIGRLHDLSSVAPGLGLFKVFSTAPLDDPTPSSQVITNLGYLFNRVDHIWRRQWYAYPVMVPTAPDAKDEDVYPEIVLHDAAPGTKAAGGLFYLNGMERLLSTMETQTIAATNLVRLLKQRAANAAAAVAGGPASVKKAAEAA</sequence>
<dbReference type="PANTHER" id="PTHR15944:SF0">
    <property type="entry name" value="PRENYLCYSTEINE LYASE DOMAIN-CONTAINING PROTEIN"/>
    <property type="match status" value="1"/>
</dbReference>
<accession>A0A0L0RW55</accession>
<reference evidence="11" key="2">
    <citation type="submission" date="2009-11" db="EMBL/GenBank/DDBJ databases">
        <title>The Genome Sequence of Allomyces macrogynus strain ATCC 38327.</title>
        <authorList>
            <consortium name="The Broad Institute Genome Sequencing Platform"/>
            <person name="Russ C."/>
            <person name="Cuomo C."/>
            <person name="Shea T."/>
            <person name="Young S.K."/>
            <person name="Zeng Q."/>
            <person name="Koehrsen M."/>
            <person name="Haas B."/>
            <person name="Borodovsky M."/>
            <person name="Guigo R."/>
            <person name="Alvarado L."/>
            <person name="Berlin A."/>
            <person name="Borenstein D."/>
            <person name="Chen Z."/>
            <person name="Engels R."/>
            <person name="Freedman E."/>
            <person name="Gellesch M."/>
            <person name="Goldberg J."/>
            <person name="Griggs A."/>
            <person name="Gujja S."/>
            <person name="Heiman D."/>
            <person name="Hepburn T."/>
            <person name="Howarth C."/>
            <person name="Jen D."/>
            <person name="Larson L."/>
            <person name="Lewis B."/>
            <person name="Mehta T."/>
            <person name="Park D."/>
            <person name="Pearson M."/>
            <person name="Roberts A."/>
            <person name="Saif S."/>
            <person name="Shenoy N."/>
            <person name="Sisk P."/>
            <person name="Stolte C."/>
            <person name="Sykes S."/>
            <person name="Walk T."/>
            <person name="White J."/>
            <person name="Yandava C."/>
            <person name="Burger G."/>
            <person name="Gray M.W."/>
            <person name="Holland P.W.H."/>
            <person name="King N."/>
            <person name="Lang F.B.F."/>
            <person name="Roger A.J."/>
            <person name="Ruiz-Trillo I."/>
            <person name="Lander E."/>
            <person name="Nusbaum C."/>
        </authorList>
    </citation>
    <scope>NUCLEOTIDE SEQUENCE [LARGE SCALE GENOMIC DNA]</scope>
    <source>
        <strain evidence="11">ATCC 38327</strain>
    </source>
</reference>
<feature type="chain" id="PRO_5005547418" description="Prenylcysteine lyase domain-containing protein" evidence="8">
    <location>
        <begin position="32"/>
        <end position="558"/>
    </location>
</feature>
<keyword evidence="7" id="KW-0325">Glycoprotein</keyword>
<dbReference type="OrthoDB" id="437369at2759"/>
<evidence type="ECO:0000256" key="7">
    <source>
        <dbReference type="ARBA" id="ARBA00023180"/>
    </source>
</evidence>
<evidence type="ECO:0000259" key="9">
    <source>
        <dbReference type="Pfam" id="PF07156"/>
    </source>
</evidence>